<dbReference type="EMBL" id="GBRH01215637">
    <property type="protein sequence ID" value="JAD82258.1"/>
    <property type="molecule type" value="Transcribed_RNA"/>
</dbReference>
<accession>A0A0A9D6C8</accession>
<feature type="chain" id="PRO_5002061124" evidence="1">
    <location>
        <begin position="17"/>
        <end position="77"/>
    </location>
</feature>
<name>A0A0A9D6C8_ARUDO</name>
<feature type="signal peptide" evidence="1">
    <location>
        <begin position="1"/>
        <end position="16"/>
    </location>
</feature>
<reference evidence="2" key="2">
    <citation type="journal article" date="2015" name="Data Brief">
        <title>Shoot transcriptome of the giant reed, Arundo donax.</title>
        <authorList>
            <person name="Barrero R.A."/>
            <person name="Guerrero F.D."/>
            <person name="Moolhuijzen P."/>
            <person name="Goolsby J.A."/>
            <person name="Tidwell J."/>
            <person name="Bellgard S.E."/>
            <person name="Bellgard M.I."/>
        </authorList>
    </citation>
    <scope>NUCLEOTIDE SEQUENCE</scope>
    <source>
        <tissue evidence="2">Shoot tissue taken approximately 20 cm above the soil surface</tissue>
    </source>
</reference>
<organism evidence="2">
    <name type="scientific">Arundo donax</name>
    <name type="common">Giant reed</name>
    <name type="synonym">Donax arundinaceus</name>
    <dbReference type="NCBI Taxonomy" id="35708"/>
    <lineage>
        <taxon>Eukaryota</taxon>
        <taxon>Viridiplantae</taxon>
        <taxon>Streptophyta</taxon>
        <taxon>Embryophyta</taxon>
        <taxon>Tracheophyta</taxon>
        <taxon>Spermatophyta</taxon>
        <taxon>Magnoliopsida</taxon>
        <taxon>Liliopsida</taxon>
        <taxon>Poales</taxon>
        <taxon>Poaceae</taxon>
        <taxon>PACMAD clade</taxon>
        <taxon>Arundinoideae</taxon>
        <taxon>Arundineae</taxon>
        <taxon>Arundo</taxon>
    </lineage>
</organism>
<protein>
    <submittedName>
        <fullName evidence="2">Uncharacterized protein</fullName>
    </submittedName>
</protein>
<evidence type="ECO:0000256" key="1">
    <source>
        <dbReference type="SAM" id="SignalP"/>
    </source>
</evidence>
<dbReference type="AlphaFoldDB" id="A0A0A9D6C8"/>
<evidence type="ECO:0000313" key="2">
    <source>
        <dbReference type="EMBL" id="JAD82258.1"/>
    </source>
</evidence>
<sequence>MRTSWVFSTWMPSVLGLSAGELMDRPLTSTPRQLSNRKWNSGLFCTLRPCTVTLLLMKNLSATGLSQDPPWLPAPPL</sequence>
<reference evidence="2" key="1">
    <citation type="submission" date="2014-09" db="EMBL/GenBank/DDBJ databases">
        <authorList>
            <person name="Magalhaes I.L.F."/>
            <person name="Oliveira U."/>
            <person name="Santos F.R."/>
            <person name="Vidigal T.H.D.A."/>
            <person name="Brescovit A.D."/>
            <person name="Santos A.J."/>
        </authorList>
    </citation>
    <scope>NUCLEOTIDE SEQUENCE</scope>
    <source>
        <tissue evidence="2">Shoot tissue taken approximately 20 cm above the soil surface</tissue>
    </source>
</reference>
<keyword evidence="1" id="KW-0732">Signal</keyword>
<proteinExistence type="predicted"/>